<comment type="caution">
    <text evidence="3">The sequence shown here is derived from an EMBL/GenBank/DDBJ whole genome shotgun (WGS) entry which is preliminary data.</text>
</comment>
<feature type="chain" id="PRO_5040412575" description="Ricin B lectin domain-containing protein" evidence="1">
    <location>
        <begin position="32"/>
        <end position="218"/>
    </location>
</feature>
<sequence>MMMMMMKKLSKDVAWVCLILVLVVWPFRISGVEQPQEDPKLSGSFLAQPPVVIQQLVGGGEDEGQYIRGPKGLCIEVPGEYYDGAEVFLWPCRSYDNQNQLWTFTRENTIVISNNYCLMPKSSCPTSPPNYLMISRCPDDPEGSFAQWTYGEFSEGFLLHLESGLVLTAKSDVQGQAGALTVDVDRGLPGQGWVLDNGPSVHRLESRAALGRCITFIE</sequence>
<dbReference type="PROSITE" id="PS50231">
    <property type="entry name" value="RICIN_B_LECTIN"/>
    <property type="match status" value="1"/>
</dbReference>
<evidence type="ECO:0000259" key="2">
    <source>
        <dbReference type="SMART" id="SM00458"/>
    </source>
</evidence>
<dbReference type="SMART" id="SM00458">
    <property type="entry name" value="RICIN"/>
    <property type="match status" value="1"/>
</dbReference>
<name>A0A9Q0F5V4_9ROSI</name>
<keyword evidence="1" id="KW-0732">Signal</keyword>
<dbReference type="Gene3D" id="2.80.10.50">
    <property type="match status" value="1"/>
</dbReference>
<reference evidence="3" key="1">
    <citation type="submission" date="2022-02" db="EMBL/GenBank/DDBJ databases">
        <authorList>
            <person name="Henning P.M."/>
            <person name="McCubbin A.G."/>
            <person name="Shore J.S."/>
        </authorList>
    </citation>
    <scope>NUCLEOTIDE SEQUENCE</scope>
    <source>
        <strain evidence="3">F60SS</strain>
        <tissue evidence="3">Leaves</tissue>
    </source>
</reference>
<dbReference type="EMBL" id="JAKUCV010006882">
    <property type="protein sequence ID" value="KAJ4825505.1"/>
    <property type="molecule type" value="Genomic_DNA"/>
</dbReference>
<accession>A0A9Q0F5V4</accession>
<dbReference type="AlphaFoldDB" id="A0A9Q0F5V4"/>
<keyword evidence="4" id="KW-1185">Reference proteome</keyword>
<proteinExistence type="predicted"/>
<reference evidence="3" key="2">
    <citation type="journal article" date="2023" name="Plants (Basel)">
        <title>Annotation of the Turnera subulata (Passifloraceae) Draft Genome Reveals the S-Locus Evolved after the Divergence of Turneroideae from Passifloroideae in a Stepwise Manner.</title>
        <authorList>
            <person name="Henning P.M."/>
            <person name="Roalson E.H."/>
            <person name="Mir W."/>
            <person name="McCubbin A.G."/>
            <person name="Shore J.S."/>
        </authorList>
    </citation>
    <scope>NUCLEOTIDE SEQUENCE</scope>
    <source>
        <strain evidence="3">F60SS</strain>
    </source>
</reference>
<dbReference type="Proteomes" id="UP001141552">
    <property type="component" value="Unassembled WGS sequence"/>
</dbReference>
<evidence type="ECO:0000256" key="1">
    <source>
        <dbReference type="SAM" id="SignalP"/>
    </source>
</evidence>
<feature type="signal peptide" evidence="1">
    <location>
        <begin position="1"/>
        <end position="31"/>
    </location>
</feature>
<dbReference type="Pfam" id="PF00652">
    <property type="entry name" value="Ricin_B_lectin"/>
    <property type="match status" value="1"/>
</dbReference>
<dbReference type="SUPFAM" id="SSF50370">
    <property type="entry name" value="Ricin B-like lectins"/>
    <property type="match status" value="1"/>
</dbReference>
<evidence type="ECO:0000313" key="3">
    <source>
        <dbReference type="EMBL" id="KAJ4825505.1"/>
    </source>
</evidence>
<gene>
    <name evidence="3" type="ORF">Tsubulata_049401</name>
</gene>
<dbReference type="InterPro" id="IPR035992">
    <property type="entry name" value="Ricin_B-like_lectins"/>
</dbReference>
<protein>
    <recommendedName>
        <fullName evidence="2">Ricin B lectin domain-containing protein</fullName>
    </recommendedName>
</protein>
<organism evidence="3 4">
    <name type="scientific">Turnera subulata</name>
    <dbReference type="NCBI Taxonomy" id="218843"/>
    <lineage>
        <taxon>Eukaryota</taxon>
        <taxon>Viridiplantae</taxon>
        <taxon>Streptophyta</taxon>
        <taxon>Embryophyta</taxon>
        <taxon>Tracheophyta</taxon>
        <taxon>Spermatophyta</taxon>
        <taxon>Magnoliopsida</taxon>
        <taxon>eudicotyledons</taxon>
        <taxon>Gunneridae</taxon>
        <taxon>Pentapetalae</taxon>
        <taxon>rosids</taxon>
        <taxon>fabids</taxon>
        <taxon>Malpighiales</taxon>
        <taxon>Passifloraceae</taxon>
        <taxon>Turnera</taxon>
    </lineage>
</organism>
<feature type="domain" description="Ricin B lectin" evidence="2">
    <location>
        <begin position="63"/>
        <end position="196"/>
    </location>
</feature>
<dbReference type="InterPro" id="IPR000772">
    <property type="entry name" value="Ricin_B_lectin"/>
</dbReference>
<dbReference type="OrthoDB" id="1642280at2759"/>
<evidence type="ECO:0000313" key="4">
    <source>
        <dbReference type="Proteomes" id="UP001141552"/>
    </source>
</evidence>